<keyword evidence="2 5" id="KW-0812">Transmembrane</keyword>
<name>A0A7J8M4U2_9ROSI</name>
<dbReference type="InterPro" id="IPR037025">
    <property type="entry name" value="PSII_cyt_b559_asu_sf"/>
</dbReference>
<evidence type="ECO:0000256" key="3">
    <source>
        <dbReference type="ARBA" id="ARBA00022989"/>
    </source>
</evidence>
<dbReference type="GO" id="GO:0009767">
    <property type="term" value="P:photosynthetic electron transport chain"/>
    <property type="evidence" value="ECO:0007669"/>
    <property type="project" value="InterPro"/>
</dbReference>
<keyword evidence="8" id="KW-1185">Reference proteome</keyword>
<sequence>MSGSTGEHSFADIITNIQYWIIHNITIPFLFIPGWLFVNTGFAYNVFGSPHLNKYFTRADNEFH</sequence>
<comment type="caution">
    <text evidence="7">The sequence shown here is derived from an EMBL/GenBank/DDBJ whole genome shotgun (WGS) entry which is preliminary data.</text>
</comment>
<evidence type="ECO:0000256" key="1">
    <source>
        <dbReference type="ARBA" id="ARBA00004370"/>
    </source>
</evidence>
<dbReference type="InterPro" id="IPR013081">
    <property type="entry name" value="PSII_cyt_b559_N"/>
</dbReference>
<comment type="subcellular location">
    <subcellularLocation>
        <location evidence="1">Membrane</location>
    </subcellularLocation>
</comment>
<dbReference type="PIRSF" id="PIRSF000036">
    <property type="entry name" value="PsbE"/>
    <property type="match status" value="1"/>
</dbReference>
<dbReference type="InterPro" id="IPR006217">
    <property type="entry name" value="PSII_cyt_b559_asu"/>
</dbReference>
<feature type="domain" description="Photosystem II cytochrome b559 N-terminal" evidence="6">
    <location>
        <begin position="6"/>
        <end position="34"/>
    </location>
</feature>
<dbReference type="Pfam" id="PF00283">
    <property type="entry name" value="Cytochrom_B559"/>
    <property type="match status" value="1"/>
</dbReference>
<dbReference type="GO" id="GO:0020037">
    <property type="term" value="F:heme binding"/>
    <property type="evidence" value="ECO:0007669"/>
    <property type="project" value="InterPro"/>
</dbReference>
<proteinExistence type="predicted"/>
<evidence type="ECO:0000259" key="6">
    <source>
        <dbReference type="Pfam" id="PF00283"/>
    </source>
</evidence>
<dbReference type="PANTHER" id="PTHR33391:SF9">
    <property type="entry name" value="CYTOCHROME B559 SUBUNIT BETA-RELATED"/>
    <property type="match status" value="1"/>
</dbReference>
<protein>
    <recommendedName>
        <fullName evidence="6">Photosystem II cytochrome b559 N-terminal domain-containing protein</fullName>
    </recommendedName>
</protein>
<feature type="transmembrane region" description="Helical" evidence="5">
    <location>
        <begin position="20"/>
        <end position="47"/>
    </location>
</feature>
<dbReference type="SUPFAM" id="SSF161045">
    <property type="entry name" value="Cytochrome b559 subunits"/>
    <property type="match status" value="1"/>
</dbReference>
<dbReference type="Proteomes" id="UP000593572">
    <property type="component" value="Unassembled WGS sequence"/>
</dbReference>
<dbReference type="EMBL" id="JABEZX010000007">
    <property type="protein sequence ID" value="MBA0559562.1"/>
    <property type="molecule type" value="Genomic_DNA"/>
</dbReference>
<dbReference type="GO" id="GO:0009523">
    <property type="term" value="C:photosystem II"/>
    <property type="evidence" value="ECO:0007669"/>
    <property type="project" value="InterPro"/>
</dbReference>
<reference evidence="7 8" key="1">
    <citation type="journal article" date="2019" name="Genome Biol. Evol.">
        <title>Insights into the evolution of the New World diploid cottons (Gossypium, subgenus Houzingenia) based on genome sequencing.</title>
        <authorList>
            <person name="Grover C.E."/>
            <person name="Arick M.A. 2nd"/>
            <person name="Thrash A."/>
            <person name="Conover J.L."/>
            <person name="Sanders W.S."/>
            <person name="Peterson D.G."/>
            <person name="Frelichowski J.E."/>
            <person name="Scheffler J.A."/>
            <person name="Scheffler B.E."/>
            <person name="Wendel J.F."/>
        </authorList>
    </citation>
    <scope>NUCLEOTIDE SEQUENCE [LARGE SCALE GENOMIC DNA]</scope>
    <source>
        <strain evidence="7">157</strain>
        <tissue evidence="7">Leaf</tissue>
    </source>
</reference>
<organism evidence="7 8">
    <name type="scientific">Gossypium lobatum</name>
    <dbReference type="NCBI Taxonomy" id="34289"/>
    <lineage>
        <taxon>Eukaryota</taxon>
        <taxon>Viridiplantae</taxon>
        <taxon>Streptophyta</taxon>
        <taxon>Embryophyta</taxon>
        <taxon>Tracheophyta</taxon>
        <taxon>Spermatophyta</taxon>
        <taxon>Magnoliopsida</taxon>
        <taxon>eudicotyledons</taxon>
        <taxon>Gunneridae</taxon>
        <taxon>Pentapetalae</taxon>
        <taxon>rosids</taxon>
        <taxon>malvids</taxon>
        <taxon>Malvales</taxon>
        <taxon>Malvaceae</taxon>
        <taxon>Malvoideae</taxon>
        <taxon>Gossypium</taxon>
    </lineage>
</organism>
<evidence type="ECO:0000313" key="7">
    <source>
        <dbReference type="EMBL" id="MBA0559562.1"/>
    </source>
</evidence>
<evidence type="ECO:0000256" key="2">
    <source>
        <dbReference type="ARBA" id="ARBA00022692"/>
    </source>
</evidence>
<evidence type="ECO:0000313" key="8">
    <source>
        <dbReference type="Proteomes" id="UP000593572"/>
    </source>
</evidence>
<keyword evidence="4 5" id="KW-0472">Membrane</keyword>
<evidence type="ECO:0000256" key="5">
    <source>
        <dbReference type="SAM" id="Phobius"/>
    </source>
</evidence>
<dbReference type="NCBIfam" id="TIGR01332">
    <property type="entry name" value="cyt_b559_alpha"/>
    <property type="match status" value="1"/>
</dbReference>
<dbReference type="PANTHER" id="PTHR33391">
    <property type="entry name" value="CYTOCHROME B559 SUBUNIT BETA-RELATED"/>
    <property type="match status" value="1"/>
</dbReference>
<evidence type="ECO:0000256" key="4">
    <source>
        <dbReference type="ARBA" id="ARBA00023136"/>
    </source>
</evidence>
<dbReference type="Gene3D" id="1.20.5.860">
    <property type="entry name" value="Photosystem II cytochrome b559, alpha subunit"/>
    <property type="match status" value="1"/>
</dbReference>
<keyword evidence="3 5" id="KW-1133">Transmembrane helix</keyword>
<gene>
    <name evidence="7" type="ORF">Golob_016519</name>
</gene>
<dbReference type="AlphaFoldDB" id="A0A7J8M4U2"/>
<accession>A0A7J8M4U2</accession>